<comment type="caution">
    <text evidence="8">The sequence shown here is derived from an EMBL/GenBank/DDBJ whole genome shotgun (WGS) entry which is preliminary data.</text>
</comment>
<sequence>MANGNTGKTSGNTGKAGRRSGGKAGGKTGKIEKYERGTRSYTMSHIRGKDTKIEVLVRSYLFRRGLRFRKNDKRYPGHPDIVLPKYHVIVFVNGCFWHMHESCGKQSMPKSNVEFWNAKLLRNRERDCRQHRQLLADGWRVIDVWECELARKVREERLERLYTQIVDSGEPHIDETNDSRWDALGERAGSQDAIDTSR</sequence>
<dbReference type="AlphaFoldDB" id="A0A7Y0EST4"/>
<dbReference type="InterPro" id="IPR004603">
    <property type="entry name" value="DNA_mismatch_endonuc_vsr"/>
</dbReference>
<dbReference type="CDD" id="cd00221">
    <property type="entry name" value="Vsr"/>
    <property type="match status" value="1"/>
</dbReference>
<evidence type="ECO:0000256" key="3">
    <source>
        <dbReference type="ARBA" id="ARBA00022763"/>
    </source>
</evidence>
<evidence type="ECO:0000256" key="6">
    <source>
        <dbReference type="ARBA" id="ARBA00029466"/>
    </source>
</evidence>
<keyword evidence="5" id="KW-0234">DNA repair</keyword>
<gene>
    <name evidence="8" type="ORF">G1C98_0487</name>
</gene>
<evidence type="ECO:0000256" key="5">
    <source>
        <dbReference type="ARBA" id="ARBA00023204"/>
    </source>
</evidence>
<protein>
    <submittedName>
        <fullName evidence="8">DNA mismatch endonuclease Vsr</fullName>
    </submittedName>
</protein>
<dbReference type="Proteomes" id="UP000529710">
    <property type="component" value="Unassembled WGS sequence"/>
</dbReference>
<keyword evidence="4" id="KW-0378">Hydrolase</keyword>
<comment type="similarity">
    <text evidence="6">Belongs to the Vsr family.</text>
</comment>
<dbReference type="GO" id="GO:0004519">
    <property type="term" value="F:endonuclease activity"/>
    <property type="evidence" value="ECO:0007669"/>
    <property type="project" value="UniProtKB-KW"/>
</dbReference>
<evidence type="ECO:0000256" key="4">
    <source>
        <dbReference type="ARBA" id="ARBA00022801"/>
    </source>
</evidence>
<dbReference type="NCBIfam" id="TIGR00632">
    <property type="entry name" value="vsr"/>
    <property type="match status" value="1"/>
</dbReference>
<dbReference type="InterPro" id="IPR011335">
    <property type="entry name" value="Restrct_endonuc-II-like"/>
</dbReference>
<dbReference type="GO" id="GO:0006298">
    <property type="term" value="P:mismatch repair"/>
    <property type="evidence" value="ECO:0007669"/>
    <property type="project" value="InterPro"/>
</dbReference>
<reference evidence="8 9" key="1">
    <citation type="submission" date="2020-02" db="EMBL/GenBank/DDBJ databases">
        <title>Characterization of phylogenetic diversity of novel bifidobacterial species isolated in Czech ZOOs.</title>
        <authorList>
            <person name="Lugli G.A."/>
            <person name="Vera N.B."/>
            <person name="Ventura M."/>
        </authorList>
    </citation>
    <scope>NUCLEOTIDE SEQUENCE [LARGE SCALE GENOMIC DNA]</scope>
    <source>
        <strain evidence="8 9">DSM 109960</strain>
    </source>
</reference>
<dbReference type="GO" id="GO:0016787">
    <property type="term" value="F:hydrolase activity"/>
    <property type="evidence" value="ECO:0007669"/>
    <property type="project" value="UniProtKB-KW"/>
</dbReference>
<accession>A0A7Y0EST4</accession>
<proteinExistence type="inferred from homology"/>
<keyword evidence="3" id="KW-0227">DNA damage</keyword>
<keyword evidence="1" id="KW-0540">Nuclease</keyword>
<feature type="region of interest" description="Disordered" evidence="7">
    <location>
        <begin position="1"/>
        <end position="33"/>
    </location>
</feature>
<dbReference type="Pfam" id="PF03852">
    <property type="entry name" value="Vsr"/>
    <property type="match status" value="1"/>
</dbReference>
<organism evidence="8 9">
    <name type="scientific">Bifidobacterium erythrocebi</name>
    <dbReference type="NCBI Taxonomy" id="2675325"/>
    <lineage>
        <taxon>Bacteria</taxon>
        <taxon>Bacillati</taxon>
        <taxon>Actinomycetota</taxon>
        <taxon>Actinomycetes</taxon>
        <taxon>Bifidobacteriales</taxon>
        <taxon>Bifidobacteriaceae</taxon>
        <taxon>Bifidobacterium</taxon>
    </lineage>
</organism>
<feature type="compositionally biased region" description="Basic and acidic residues" evidence="7">
    <location>
        <begin position="173"/>
        <end position="185"/>
    </location>
</feature>
<feature type="compositionally biased region" description="Low complexity" evidence="7">
    <location>
        <begin position="1"/>
        <end position="15"/>
    </location>
</feature>
<dbReference type="EMBL" id="JAAIIF010000006">
    <property type="protein sequence ID" value="NMM95751.1"/>
    <property type="molecule type" value="Genomic_DNA"/>
</dbReference>
<evidence type="ECO:0000256" key="1">
    <source>
        <dbReference type="ARBA" id="ARBA00022722"/>
    </source>
</evidence>
<evidence type="ECO:0000256" key="7">
    <source>
        <dbReference type="SAM" id="MobiDB-lite"/>
    </source>
</evidence>
<dbReference type="SUPFAM" id="SSF52980">
    <property type="entry name" value="Restriction endonuclease-like"/>
    <property type="match status" value="1"/>
</dbReference>
<evidence type="ECO:0000256" key="2">
    <source>
        <dbReference type="ARBA" id="ARBA00022759"/>
    </source>
</evidence>
<evidence type="ECO:0000313" key="9">
    <source>
        <dbReference type="Proteomes" id="UP000529710"/>
    </source>
</evidence>
<keyword evidence="9" id="KW-1185">Reference proteome</keyword>
<keyword evidence="2 8" id="KW-0255">Endonuclease</keyword>
<evidence type="ECO:0000313" key="8">
    <source>
        <dbReference type="EMBL" id="NMM95751.1"/>
    </source>
</evidence>
<feature type="region of interest" description="Disordered" evidence="7">
    <location>
        <begin position="173"/>
        <end position="198"/>
    </location>
</feature>
<name>A0A7Y0EST4_9BIFI</name>
<dbReference type="Gene3D" id="3.40.960.10">
    <property type="entry name" value="VSR Endonuclease"/>
    <property type="match status" value="1"/>
</dbReference>